<sequence>MSGTPALLLVFAAVSGVSAGTQEATGTNPADALAACRGIADSAARLSCFDRTAEAFVRARDNKEVVVLERAEIQKTRRSLFGFSLPRIELFGSGDDGEEELKELTGKVVSVSRAERDRWLVRIEDESRWQTIEPAVFPPRTGDYAKIKRAAMGSYMASFGGKRSVRVKRVD</sequence>
<evidence type="ECO:0000313" key="2">
    <source>
        <dbReference type="Proteomes" id="UP000287746"/>
    </source>
</evidence>
<name>A0A2M8WBD5_9SPHN</name>
<evidence type="ECO:0000313" key="1">
    <source>
        <dbReference type="EMBL" id="RSY83858.1"/>
    </source>
</evidence>
<gene>
    <name evidence="1" type="ORF">DAH66_12030</name>
</gene>
<dbReference type="RefSeq" id="WP_066580222.1">
    <property type="nucleotide sequence ID" value="NZ_PGEN01000001.1"/>
</dbReference>
<protein>
    <submittedName>
        <fullName evidence="1">Uncharacterized protein</fullName>
    </submittedName>
</protein>
<organism evidence="1 2">
    <name type="scientific">Sphingomonas koreensis</name>
    <dbReference type="NCBI Taxonomy" id="93064"/>
    <lineage>
        <taxon>Bacteria</taxon>
        <taxon>Pseudomonadati</taxon>
        <taxon>Pseudomonadota</taxon>
        <taxon>Alphaproteobacteria</taxon>
        <taxon>Sphingomonadales</taxon>
        <taxon>Sphingomonadaceae</taxon>
        <taxon>Sphingomonas</taxon>
    </lineage>
</organism>
<dbReference type="EMBL" id="QQYZ01000010">
    <property type="protein sequence ID" value="RSY83858.1"/>
    <property type="molecule type" value="Genomic_DNA"/>
</dbReference>
<accession>A0A2M8WBD5</accession>
<reference evidence="1 2" key="1">
    <citation type="submission" date="2018-07" db="EMBL/GenBank/DDBJ databases">
        <title>Genomic and Epidemiologic Investigation of an Indolent Hospital Outbreak.</title>
        <authorList>
            <person name="Johnson R.C."/>
            <person name="Deming C."/>
            <person name="Conlan S."/>
            <person name="Zellmer C.J."/>
            <person name="Michelin A.V."/>
            <person name="Lee-Lin S."/>
            <person name="Thomas P.J."/>
            <person name="Park M."/>
            <person name="Weingarten R.A."/>
            <person name="Less J."/>
            <person name="Dekker J.P."/>
            <person name="Frank K.M."/>
            <person name="Musser K.A."/>
            <person name="Mcquiston J.R."/>
            <person name="Henderson D.K."/>
            <person name="Lau A.F."/>
            <person name="Palmore T.N."/>
            <person name="Segre J.A."/>
        </authorList>
    </citation>
    <scope>NUCLEOTIDE SEQUENCE [LARGE SCALE GENOMIC DNA]</scope>
    <source>
        <strain evidence="1 2">SK-CDC1_0717</strain>
    </source>
</reference>
<dbReference type="Proteomes" id="UP000287746">
    <property type="component" value="Unassembled WGS sequence"/>
</dbReference>
<proteinExistence type="predicted"/>
<dbReference type="AlphaFoldDB" id="A0A2M8WBD5"/>
<comment type="caution">
    <text evidence="1">The sequence shown here is derived from an EMBL/GenBank/DDBJ whole genome shotgun (WGS) entry which is preliminary data.</text>
</comment>